<feature type="region of interest" description="Disordered" evidence="1">
    <location>
        <begin position="30"/>
        <end position="54"/>
    </location>
</feature>
<dbReference type="EMBL" id="CP056041">
    <property type="protein sequence ID" value="QKZ21413.1"/>
    <property type="molecule type" value="Genomic_DNA"/>
</dbReference>
<reference evidence="3 4" key="1">
    <citation type="submission" date="2020-06" db="EMBL/GenBank/DDBJ databases">
        <title>Genome mining for natural products.</title>
        <authorList>
            <person name="Zhang B."/>
            <person name="Shi J."/>
            <person name="Ge H."/>
        </authorList>
    </citation>
    <scope>NUCLEOTIDE SEQUENCE [LARGE SCALE GENOMIC DNA]</scope>
    <source>
        <strain evidence="3 4">NA02069</strain>
    </source>
</reference>
<dbReference type="Proteomes" id="UP000509418">
    <property type="component" value="Chromosome"/>
</dbReference>
<name>A0A7H8TD47_STRCX</name>
<evidence type="ECO:0000313" key="4">
    <source>
        <dbReference type="Proteomes" id="UP000509418"/>
    </source>
</evidence>
<feature type="signal peptide" evidence="2">
    <location>
        <begin position="1"/>
        <end position="19"/>
    </location>
</feature>
<protein>
    <submittedName>
        <fullName evidence="3">Uncharacterized protein</fullName>
    </submittedName>
</protein>
<feature type="chain" id="PRO_5039170432" evidence="2">
    <location>
        <begin position="20"/>
        <end position="118"/>
    </location>
</feature>
<proteinExistence type="predicted"/>
<keyword evidence="2" id="KW-0732">Signal</keyword>
<organism evidence="3 4">
    <name type="scientific">Streptomyces chartreusis</name>
    <dbReference type="NCBI Taxonomy" id="1969"/>
    <lineage>
        <taxon>Bacteria</taxon>
        <taxon>Bacillati</taxon>
        <taxon>Actinomycetota</taxon>
        <taxon>Actinomycetes</taxon>
        <taxon>Kitasatosporales</taxon>
        <taxon>Streptomycetaceae</taxon>
        <taxon>Streptomyces</taxon>
    </lineage>
</organism>
<sequence length="118" mass="11594">MSKKFAVITALALSTVVSAAGVASAGGYGNGGNGTSTSGTTTTVKGGSGFSSGPVVVNEPQQGVLVVNGTVIDGRCIAPWSNGAVLGGVAAPNSHYAACNTEKVDQQQKSPYVAGFLF</sequence>
<keyword evidence="4" id="KW-1185">Reference proteome</keyword>
<dbReference type="AlphaFoldDB" id="A0A7H8TD47"/>
<evidence type="ECO:0000313" key="3">
    <source>
        <dbReference type="EMBL" id="QKZ21413.1"/>
    </source>
</evidence>
<accession>A0A7H8TD47</accession>
<evidence type="ECO:0000256" key="1">
    <source>
        <dbReference type="SAM" id="MobiDB-lite"/>
    </source>
</evidence>
<evidence type="ECO:0000256" key="2">
    <source>
        <dbReference type="SAM" id="SignalP"/>
    </source>
</evidence>
<gene>
    <name evidence="3" type="ORF">HUT05_31185</name>
</gene>
<dbReference type="RefSeq" id="WP_107905495.1">
    <property type="nucleotide sequence ID" value="NZ_CBDRGH010000006.1"/>
</dbReference>
<feature type="compositionally biased region" description="Low complexity" evidence="1">
    <location>
        <begin position="35"/>
        <end position="54"/>
    </location>
</feature>